<sequence length="50" mass="5610">MSFNKLGNMFNDENIKHTNDMATIVSAGVNGWSAKLYHDIDKDPWEAVSP</sequence>
<proteinExistence type="predicted"/>
<name>A0A378PQV2_MORBO</name>
<reference evidence="1 2" key="1">
    <citation type="submission" date="2018-06" db="EMBL/GenBank/DDBJ databases">
        <authorList>
            <consortium name="Pathogen Informatics"/>
            <person name="Doyle S."/>
        </authorList>
    </citation>
    <scope>NUCLEOTIDE SEQUENCE [LARGE SCALE GENOMIC DNA]</scope>
    <source>
        <strain evidence="1 2">NCTC9426</strain>
    </source>
</reference>
<protein>
    <submittedName>
        <fullName evidence="1">Uncharacterized protein</fullName>
    </submittedName>
</protein>
<organism evidence="1 2">
    <name type="scientific">Moraxella bovis</name>
    <dbReference type="NCBI Taxonomy" id="476"/>
    <lineage>
        <taxon>Bacteria</taxon>
        <taxon>Pseudomonadati</taxon>
        <taxon>Pseudomonadota</taxon>
        <taxon>Gammaproteobacteria</taxon>
        <taxon>Moraxellales</taxon>
        <taxon>Moraxellaceae</taxon>
        <taxon>Moraxella</taxon>
    </lineage>
</organism>
<evidence type="ECO:0000313" key="2">
    <source>
        <dbReference type="Proteomes" id="UP000254133"/>
    </source>
</evidence>
<evidence type="ECO:0000313" key="1">
    <source>
        <dbReference type="EMBL" id="STY90948.1"/>
    </source>
</evidence>
<gene>
    <name evidence="1" type="ORF">NCTC9426_00980</name>
</gene>
<dbReference type="RefSeq" id="WP_181879512.1">
    <property type="nucleotide sequence ID" value="NZ_UGPZ01000002.1"/>
</dbReference>
<dbReference type="EMBL" id="UGPZ01000002">
    <property type="protein sequence ID" value="STY90948.1"/>
    <property type="molecule type" value="Genomic_DNA"/>
</dbReference>
<dbReference type="Proteomes" id="UP000254133">
    <property type="component" value="Unassembled WGS sequence"/>
</dbReference>
<accession>A0A378PQV2</accession>
<dbReference type="AlphaFoldDB" id="A0A378PQV2"/>